<evidence type="ECO:0000313" key="5">
    <source>
        <dbReference type="EMBL" id="KAF2109597.1"/>
    </source>
</evidence>
<keyword evidence="1" id="KW-0285">Flavoprotein</keyword>
<keyword evidence="2" id="KW-0274">FAD</keyword>
<feature type="domain" description="FAD-binding" evidence="4">
    <location>
        <begin position="101"/>
        <end position="142"/>
    </location>
</feature>
<dbReference type="EMBL" id="ML977341">
    <property type="protein sequence ID" value="KAF2109597.1"/>
    <property type="molecule type" value="Genomic_DNA"/>
</dbReference>
<evidence type="ECO:0000259" key="4">
    <source>
        <dbReference type="Pfam" id="PF01494"/>
    </source>
</evidence>
<dbReference type="PANTHER" id="PTHR46720">
    <property type="entry name" value="HYDROXYLASE, PUTATIVE (AFU_ORTHOLOGUE AFUA_3G01460)-RELATED"/>
    <property type="match status" value="1"/>
</dbReference>
<dbReference type="InterPro" id="IPR036188">
    <property type="entry name" value="FAD/NAD-bd_sf"/>
</dbReference>
<sequence>MSMQKAKELLGEQYFLVDTQYGWVGDGGFFMLDVLDGGETVQCVLANMMEGTDEWAADEWRKELDRSLLEKALATWTETPLRKGIVEAMLQKSDLKAYAGPNHEVDAPTYSKGRVCIMGDAAHSMTPWQGFCAELAIEDAMIVETPWAYQNHKPA</sequence>
<reference evidence="5" key="1">
    <citation type="journal article" date="2020" name="Stud. Mycol.">
        <title>101 Dothideomycetes genomes: a test case for predicting lifestyles and emergence of pathogens.</title>
        <authorList>
            <person name="Haridas S."/>
            <person name="Albert R."/>
            <person name="Binder M."/>
            <person name="Bloem J."/>
            <person name="Labutti K."/>
            <person name="Salamov A."/>
            <person name="Andreopoulos B."/>
            <person name="Baker S."/>
            <person name="Barry K."/>
            <person name="Bills G."/>
            <person name="Bluhm B."/>
            <person name="Cannon C."/>
            <person name="Castanera R."/>
            <person name="Culley D."/>
            <person name="Daum C."/>
            <person name="Ezra D."/>
            <person name="Gonzalez J."/>
            <person name="Henrissat B."/>
            <person name="Kuo A."/>
            <person name="Liang C."/>
            <person name="Lipzen A."/>
            <person name="Lutzoni F."/>
            <person name="Magnuson J."/>
            <person name="Mondo S."/>
            <person name="Nolan M."/>
            <person name="Ohm R."/>
            <person name="Pangilinan J."/>
            <person name="Park H.-J."/>
            <person name="Ramirez L."/>
            <person name="Alfaro M."/>
            <person name="Sun H."/>
            <person name="Tritt A."/>
            <person name="Yoshinaga Y."/>
            <person name="Zwiers L.-H."/>
            <person name="Turgeon B."/>
            <person name="Goodwin S."/>
            <person name="Spatafora J."/>
            <person name="Crous P."/>
            <person name="Grigoriev I."/>
        </authorList>
    </citation>
    <scope>NUCLEOTIDE SEQUENCE</scope>
    <source>
        <strain evidence="5">CBS 627.86</strain>
    </source>
</reference>
<dbReference type="OrthoDB" id="16820at2759"/>
<dbReference type="InterPro" id="IPR002938">
    <property type="entry name" value="FAD-bd"/>
</dbReference>
<protein>
    <recommendedName>
        <fullName evidence="4">FAD-binding domain-containing protein</fullName>
    </recommendedName>
</protein>
<accession>A0A6A5YSY4</accession>
<evidence type="ECO:0000256" key="2">
    <source>
        <dbReference type="ARBA" id="ARBA00022827"/>
    </source>
</evidence>
<proteinExistence type="predicted"/>
<gene>
    <name evidence="5" type="ORF">BDV96DRAFT_651582</name>
</gene>
<keyword evidence="3" id="KW-0560">Oxidoreductase</keyword>
<dbReference type="GO" id="GO:0016491">
    <property type="term" value="F:oxidoreductase activity"/>
    <property type="evidence" value="ECO:0007669"/>
    <property type="project" value="UniProtKB-KW"/>
</dbReference>
<keyword evidence="6" id="KW-1185">Reference proteome</keyword>
<dbReference type="Proteomes" id="UP000799770">
    <property type="component" value="Unassembled WGS sequence"/>
</dbReference>
<evidence type="ECO:0000256" key="3">
    <source>
        <dbReference type="ARBA" id="ARBA00023002"/>
    </source>
</evidence>
<dbReference type="Gene3D" id="3.50.50.60">
    <property type="entry name" value="FAD/NAD(P)-binding domain"/>
    <property type="match status" value="1"/>
</dbReference>
<dbReference type="GO" id="GO:0071949">
    <property type="term" value="F:FAD binding"/>
    <property type="evidence" value="ECO:0007669"/>
    <property type="project" value="InterPro"/>
</dbReference>
<dbReference type="SUPFAM" id="SSF51905">
    <property type="entry name" value="FAD/NAD(P)-binding domain"/>
    <property type="match status" value="1"/>
</dbReference>
<dbReference type="AlphaFoldDB" id="A0A6A5YSY4"/>
<organism evidence="5 6">
    <name type="scientific">Lophiotrema nucula</name>
    <dbReference type="NCBI Taxonomy" id="690887"/>
    <lineage>
        <taxon>Eukaryota</taxon>
        <taxon>Fungi</taxon>
        <taxon>Dikarya</taxon>
        <taxon>Ascomycota</taxon>
        <taxon>Pezizomycotina</taxon>
        <taxon>Dothideomycetes</taxon>
        <taxon>Pleosporomycetidae</taxon>
        <taxon>Pleosporales</taxon>
        <taxon>Lophiotremataceae</taxon>
        <taxon>Lophiotrema</taxon>
    </lineage>
</organism>
<evidence type="ECO:0000313" key="6">
    <source>
        <dbReference type="Proteomes" id="UP000799770"/>
    </source>
</evidence>
<dbReference type="Pfam" id="PF01494">
    <property type="entry name" value="FAD_binding_3"/>
    <property type="match status" value="1"/>
</dbReference>
<dbReference type="InterPro" id="IPR051104">
    <property type="entry name" value="FAD_monoxygenase"/>
</dbReference>
<evidence type="ECO:0000256" key="1">
    <source>
        <dbReference type="ARBA" id="ARBA00022630"/>
    </source>
</evidence>
<name>A0A6A5YSY4_9PLEO</name>
<dbReference type="GO" id="GO:0044550">
    <property type="term" value="P:secondary metabolite biosynthetic process"/>
    <property type="evidence" value="ECO:0007669"/>
    <property type="project" value="TreeGrafter"/>
</dbReference>
<dbReference type="PANTHER" id="PTHR46720:SF3">
    <property type="entry name" value="FAD-BINDING DOMAIN-CONTAINING PROTEIN-RELATED"/>
    <property type="match status" value="1"/>
</dbReference>